<dbReference type="eggNOG" id="COG4861">
    <property type="taxonomic scope" value="Bacteria"/>
</dbReference>
<dbReference type="Proteomes" id="UP000017396">
    <property type="component" value="Chromosome"/>
</dbReference>
<dbReference type="AlphaFoldDB" id="U5QNZ1"/>
<dbReference type="OrthoDB" id="256864at2"/>
<organism evidence="1 2">
    <name type="scientific">Gloeobacter kilaueensis (strain ATCC BAA-2537 / CCAP 1431/1 / ULC 316 / JS1)</name>
    <dbReference type="NCBI Taxonomy" id="1183438"/>
    <lineage>
        <taxon>Bacteria</taxon>
        <taxon>Bacillati</taxon>
        <taxon>Cyanobacteriota</taxon>
        <taxon>Cyanophyceae</taxon>
        <taxon>Gloeobacterales</taxon>
        <taxon>Gloeobacteraceae</taxon>
        <taxon>Gloeobacter</taxon>
    </lineage>
</organism>
<protein>
    <submittedName>
        <fullName evidence="1">Uncharacterized protein</fullName>
    </submittedName>
</protein>
<dbReference type="RefSeq" id="WP_023174612.1">
    <property type="nucleotide sequence ID" value="NC_022600.1"/>
</dbReference>
<proteinExistence type="predicted"/>
<dbReference type="HOGENOM" id="CLU_060963_0_0_3"/>
<dbReference type="KEGG" id="glj:GKIL_3109"/>
<name>U5QNZ1_GLOK1</name>
<evidence type="ECO:0000313" key="1">
    <source>
        <dbReference type="EMBL" id="AGY59355.1"/>
    </source>
</evidence>
<dbReference type="EMBL" id="CP003587">
    <property type="protein sequence ID" value="AGY59355.1"/>
    <property type="molecule type" value="Genomic_DNA"/>
</dbReference>
<gene>
    <name evidence="1" type="ORF">GKIL_3109</name>
</gene>
<keyword evidence="2" id="KW-1185">Reference proteome</keyword>
<evidence type="ECO:0000313" key="2">
    <source>
        <dbReference type="Proteomes" id="UP000017396"/>
    </source>
</evidence>
<dbReference type="STRING" id="1183438.GKIL_3109"/>
<sequence>MAISETDLLNLLDVIRARLPARWKLEREQIEPHLGRGMRPDATAVLTDPQGMSAAIIIEVKSQPVEAHKVPYIAAQLRRYDQCVPLLLCPFLGKAARTRLLEYEVNYIDSVGNSRLAIEKPAIFIETTGTDKNPYREAGKPLRSLKGAGAGRAIRALCDFIPPYGVRELAKCSDAAVSAISRVADLLERDGLVQRSSGRIIDVDWCGVLRRWSQDYVLFVSGKYTSYLEPRGLSNLLSKLQNLQEKWALTGSLALNQRVSVSPARLGLVYVPNVRTTAKNLQLVETETGANVILLEPFDPVVFSRLWDWEMPQRNAAATQVAVDLMVSPGRGPAEAEALLEWMGKNVSVWRRKCI</sequence>
<reference evidence="1 2" key="1">
    <citation type="journal article" date="2013" name="PLoS ONE">
        <title>Cultivation and Complete Genome Sequencing of Gloeobacter kilaueensis sp. nov., from a Lava Cave in Kilauea Caldera, Hawai'i.</title>
        <authorList>
            <person name="Saw J.H."/>
            <person name="Schatz M."/>
            <person name="Brown M.V."/>
            <person name="Kunkel D.D."/>
            <person name="Foster J.S."/>
            <person name="Shick H."/>
            <person name="Christensen S."/>
            <person name="Hou S."/>
            <person name="Wan X."/>
            <person name="Donachie S.P."/>
        </authorList>
    </citation>
    <scope>NUCLEOTIDE SEQUENCE [LARGE SCALE GENOMIC DNA]</scope>
    <source>
        <strain evidence="2">JS</strain>
    </source>
</reference>
<accession>U5QNZ1</accession>